<dbReference type="Pfam" id="PF03466">
    <property type="entry name" value="LysR_substrate"/>
    <property type="match status" value="1"/>
</dbReference>
<sequence length="361" mass="38185">MRSVRRPGWGRRARGTQPGRRPAVAPAGADARDEVHLRPCGPPEQRHGGARVDFSVYQLRTFWEVARTGSLTKSAKNLGYSQSSVTAHVRSLESRVGSPLFHRLPHGVRLTAAGETFRVYVGRILSVMDEMSVALKNKGEPTGRVVVGATAPLMEYELQEILRECRYRYPRIHLSLKVMSTKDVEAAVASGGVDVGLTFTRDTRERTGGTDGGLLREVLFSVPFVPVGPAAHRAGDPSPMDRVLVVDPDCASQEILPRHLASLLDEAPTLMETGSTRGALGLASGGLGVAMVPQAAVGCGSAPDGLTVIDSLPGALVHVQALLPDGGWLSPAVSAFLSVARRARDGRPAAVPGPSAVPVPA</sequence>
<keyword evidence="4" id="KW-0804">Transcription</keyword>
<keyword evidence="3" id="KW-0238">DNA-binding</keyword>
<dbReference type="Gene3D" id="3.40.190.290">
    <property type="match status" value="1"/>
</dbReference>
<keyword evidence="8" id="KW-1185">Reference proteome</keyword>
<proteinExistence type="inferred from homology"/>
<protein>
    <submittedName>
        <fullName evidence="7">LysR family transcriptional regulator</fullName>
    </submittedName>
</protein>
<gene>
    <name evidence="7" type="ORF">ACFSJS_01740</name>
</gene>
<dbReference type="InterPro" id="IPR036388">
    <property type="entry name" value="WH-like_DNA-bd_sf"/>
</dbReference>
<feature type="region of interest" description="Disordered" evidence="5">
    <location>
        <begin position="1"/>
        <end position="35"/>
    </location>
</feature>
<comment type="caution">
    <text evidence="7">The sequence shown here is derived from an EMBL/GenBank/DDBJ whole genome shotgun (WGS) entry which is preliminary data.</text>
</comment>
<accession>A0ABW4PDP5</accession>
<organism evidence="7 8">
    <name type="scientific">Streptomyces desertarenae</name>
    <dbReference type="NCBI Taxonomy" id="2666184"/>
    <lineage>
        <taxon>Bacteria</taxon>
        <taxon>Bacillati</taxon>
        <taxon>Actinomycetota</taxon>
        <taxon>Actinomycetes</taxon>
        <taxon>Kitasatosporales</taxon>
        <taxon>Streptomycetaceae</taxon>
        <taxon>Streptomyces</taxon>
    </lineage>
</organism>
<dbReference type="CDD" id="cd05466">
    <property type="entry name" value="PBP2_LTTR_substrate"/>
    <property type="match status" value="1"/>
</dbReference>
<dbReference type="Proteomes" id="UP001597365">
    <property type="component" value="Unassembled WGS sequence"/>
</dbReference>
<evidence type="ECO:0000259" key="6">
    <source>
        <dbReference type="PROSITE" id="PS50931"/>
    </source>
</evidence>
<evidence type="ECO:0000256" key="5">
    <source>
        <dbReference type="SAM" id="MobiDB-lite"/>
    </source>
</evidence>
<keyword evidence="2" id="KW-0805">Transcription regulation</keyword>
<comment type="similarity">
    <text evidence="1">Belongs to the LysR transcriptional regulatory family.</text>
</comment>
<dbReference type="PANTHER" id="PTHR30126">
    <property type="entry name" value="HTH-TYPE TRANSCRIPTIONAL REGULATOR"/>
    <property type="match status" value="1"/>
</dbReference>
<dbReference type="InterPro" id="IPR005119">
    <property type="entry name" value="LysR_subst-bd"/>
</dbReference>
<evidence type="ECO:0000256" key="2">
    <source>
        <dbReference type="ARBA" id="ARBA00023015"/>
    </source>
</evidence>
<dbReference type="SUPFAM" id="SSF46785">
    <property type="entry name" value="Winged helix' DNA-binding domain"/>
    <property type="match status" value="1"/>
</dbReference>
<feature type="compositionally biased region" description="Low complexity" evidence="5">
    <location>
        <begin position="18"/>
        <end position="29"/>
    </location>
</feature>
<evidence type="ECO:0000256" key="1">
    <source>
        <dbReference type="ARBA" id="ARBA00009437"/>
    </source>
</evidence>
<name>A0ABW4PDP5_9ACTN</name>
<dbReference type="Pfam" id="PF00126">
    <property type="entry name" value="HTH_1"/>
    <property type="match status" value="1"/>
</dbReference>
<feature type="compositionally biased region" description="Basic residues" evidence="5">
    <location>
        <begin position="1"/>
        <end position="14"/>
    </location>
</feature>
<dbReference type="PROSITE" id="PS50931">
    <property type="entry name" value="HTH_LYSR"/>
    <property type="match status" value="1"/>
</dbReference>
<dbReference type="InterPro" id="IPR000847">
    <property type="entry name" value="LysR_HTH_N"/>
</dbReference>
<evidence type="ECO:0000313" key="8">
    <source>
        <dbReference type="Proteomes" id="UP001597365"/>
    </source>
</evidence>
<dbReference type="PANTHER" id="PTHR30126:SF40">
    <property type="entry name" value="HTH-TYPE TRANSCRIPTIONAL REGULATOR GLTR"/>
    <property type="match status" value="1"/>
</dbReference>
<feature type="domain" description="HTH lysR-type" evidence="6">
    <location>
        <begin position="54"/>
        <end position="111"/>
    </location>
</feature>
<dbReference type="RefSeq" id="WP_380895885.1">
    <property type="nucleotide sequence ID" value="NZ_JBHUFU010000001.1"/>
</dbReference>
<evidence type="ECO:0000256" key="4">
    <source>
        <dbReference type="ARBA" id="ARBA00023163"/>
    </source>
</evidence>
<evidence type="ECO:0000313" key="7">
    <source>
        <dbReference type="EMBL" id="MFD1828384.1"/>
    </source>
</evidence>
<dbReference type="Gene3D" id="1.10.10.10">
    <property type="entry name" value="Winged helix-like DNA-binding domain superfamily/Winged helix DNA-binding domain"/>
    <property type="match status" value="1"/>
</dbReference>
<evidence type="ECO:0000256" key="3">
    <source>
        <dbReference type="ARBA" id="ARBA00023125"/>
    </source>
</evidence>
<reference evidence="8" key="1">
    <citation type="journal article" date="2019" name="Int. J. Syst. Evol. Microbiol.">
        <title>The Global Catalogue of Microorganisms (GCM) 10K type strain sequencing project: providing services to taxonomists for standard genome sequencing and annotation.</title>
        <authorList>
            <consortium name="The Broad Institute Genomics Platform"/>
            <consortium name="The Broad Institute Genome Sequencing Center for Infectious Disease"/>
            <person name="Wu L."/>
            <person name="Ma J."/>
        </authorList>
    </citation>
    <scope>NUCLEOTIDE SEQUENCE [LARGE SCALE GENOMIC DNA]</scope>
    <source>
        <strain evidence="8">CGMCC 4.7455</strain>
    </source>
</reference>
<dbReference type="InterPro" id="IPR036390">
    <property type="entry name" value="WH_DNA-bd_sf"/>
</dbReference>
<dbReference type="PRINTS" id="PR00039">
    <property type="entry name" value="HTHLYSR"/>
</dbReference>
<dbReference type="SUPFAM" id="SSF53850">
    <property type="entry name" value="Periplasmic binding protein-like II"/>
    <property type="match status" value="1"/>
</dbReference>
<dbReference type="EMBL" id="JBHUFU010000001">
    <property type="protein sequence ID" value="MFD1828384.1"/>
    <property type="molecule type" value="Genomic_DNA"/>
</dbReference>